<keyword evidence="1" id="KW-0472">Membrane</keyword>
<comment type="caution">
    <text evidence="2">The sequence shown here is derived from an EMBL/GenBank/DDBJ whole genome shotgun (WGS) entry which is preliminary data.</text>
</comment>
<evidence type="ECO:0008006" key="4">
    <source>
        <dbReference type="Google" id="ProtNLM"/>
    </source>
</evidence>
<evidence type="ECO:0000313" key="3">
    <source>
        <dbReference type="Proteomes" id="UP000305233"/>
    </source>
</evidence>
<gene>
    <name evidence="2" type="ORF">E8P82_04935</name>
</gene>
<feature type="transmembrane region" description="Helical" evidence="1">
    <location>
        <begin position="130"/>
        <end position="149"/>
    </location>
</feature>
<dbReference type="InterPro" id="IPR014509">
    <property type="entry name" value="YjdF-like"/>
</dbReference>
<dbReference type="AlphaFoldDB" id="A0A4S5E774"/>
<protein>
    <recommendedName>
        <fullName evidence="4">DUF2238 domain-containing protein</fullName>
    </recommendedName>
</protein>
<keyword evidence="3" id="KW-1185">Reference proteome</keyword>
<name>A0A4S5E774_9MICC</name>
<keyword evidence="1" id="KW-1133">Transmembrane helix</keyword>
<dbReference type="RefSeq" id="WP_136453385.1">
    <property type="nucleotide sequence ID" value="NZ_SSWH01000003.1"/>
</dbReference>
<feature type="transmembrane region" description="Helical" evidence="1">
    <location>
        <begin position="69"/>
        <end position="90"/>
    </location>
</feature>
<proteinExistence type="predicted"/>
<evidence type="ECO:0000256" key="1">
    <source>
        <dbReference type="SAM" id="Phobius"/>
    </source>
</evidence>
<sequence length="212" mass="22243">MRSLPEVSSRRGNSRGTSRWIADAVRLLALLSAVVGAFSLGFPQTFGLAIMALGLLFSRMFRLPAPVDAVFCTTIFVATWSGMLGLYRTVPSWDLVVHFATIGAVSAALYLVVAGWNVTREPGSGTPARAVVILTFSLGMTVAVLWEFGEWIAHRYFTDVIIVGYDDSMGDMAVGGVGAALAGFVLAYRGGAAGETAGHGPSGEPAAEQVAP</sequence>
<feature type="transmembrane region" description="Helical" evidence="1">
    <location>
        <begin position="96"/>
        <end position="118"/>
    </location>
</feature>
<organism evidence="2 3">
    <name type="scientific">Arthrobacter echini</name>
    <dbReference type="NCBI Taxonomy" id="1529066"/>
    <lineage>
        <taxon>Bacteria</taxon>
        <taxon>Bacillati</taxon>
        <taxon>Actinomycetota</taxon>
        <taxon>Actinomycetes</taxon>
        <taxon>Micrococcales</taxon>
        <taxon>Micrococcaceae</taxon>
        <taxon>Arthrobacter</taxon>
    </lineage>
</organism>
<dbReference type="OrthoDB" id="3790530at2"/>
<feature type="transmembrane region" description="Helical" evidence="1">
    <location>
        <begin position="169"/>
        <end position="188"/>
    </location>
</feature>
<dbReference type="Pfam" id="PF09997">
    <property type="entry name" value="DUF2238"/>
    <property type="match status" value="1"/>
</dbReference>
<feature type="transmembrane region" description="Helical" evidence="1">
    <location>
        <begin position="46"/>
        <end position="62"/>
    </location>
</feature>
<evidence type="ECO:0000313" key="2">
    <source>
        <dbReference type="EMBL" id="THJ67447.1"/>
    </source>
</evidence>
<dbReference type="EMBL" id="SSWH01000003">
    <property type="protein sequence ID" value="THJ67447.1"/>
    <property type="molecule type" value="Genomic_DNA"/>
</dbReference>
<dbReference type="Proteomes" id="UP000305233">
    <property type="component" value="Unassembled WGS sequence"/>
</dbReference>
<accession>A0A4S5E774</accession>
<keyword evidence="1" id="KW-0812">Transmembrane</keyword>
<reference evidence="2 3" key="1">
    <citation type="submission" date="2019-04" db="EMBL/GenBank/DDBJ databases">
        <authorList>
            <person name="Liu Q."/>
            <person name="Xin Y.-H."/>
        </authorList>
    </citation>
    <scope>NUCLEOTIDE SEQUENCE [LARGE SCALE GENOMIC DNA]</scope>
    <source>
        <strain evidence="2 3">AM23</strain>
    </source>
</reference>